<dbReference type="PANTHER" id="PTHR31319">
    <property type="entry name" value="ZINC FINGER PROTEIN CONSTANS-LIKE 4"/>
    <property type="match status" value="1"/>
</dbReference>
<feature type="region of interest" description="Disordered" evidence="4">
    <location>
        <begin position="97"/>
        <end position="130"/>
    </location>
</feature>
<dbReference type="PANTHER" id="PTHR31319:SF110">
    <property type="entry name" value="CCT MOTIF FAMILY PROTEIN"/>
    <property type="match status" value="1"/>
</dbReference>
<proteinExistence type="predicted"/>
<accession>A0A6A1W4U5</accession>
<evidence type="ECO:0000256" key="3">
    <source>
        <dbReference type="PROSITE-ProRule" id="PRU00357"/>
    </source>
</evidence>
<organism evidence="6 7">
    <name type="scientific">Morella rubra</name>
    <name type="common">Chinese bayberry</name>
    <dbReference type="NCBI Taxonomy" id="262757"/>
    <lineage>
        <taxon>Eukaryota</taxon>
        <taxon>Viridiplantae</taxon>
        <taxon>Streptophyta</taxon>
        <taxon>Embryophyta</taxon>
        <taxon>Tracheophyta</taxon>
        <taxon>Spermatophyta</taxon>
        <taxon>Magnoliopsida</taxon>
        <taxon>eudicotyledons</taxon>
        <taxon>Gunneridae</taxon>
        <taxon>Pentapetalae</taxon>
        <taxon>rosids</taxon>
        <taxon>fabids</taxon>
        <taxon>Fagales</taxon>
        <taxon>Myricaceae</taxon>
        <taxon>Morella</taxon>
    </lineage>
</organism>
<dbReference type="PROSITE" id="PS51017">
    <property type="entry name" value="CCT"/>
    <property type="match status" value="1"/>
</dbReference>
<evidence type="ECO:0000313" key="6">
    <source>
        <dbReference type="EMBL" id="KAB1219336.1"/>
    </source>
</evidence>
<dbReference type="GO" id="GO:0003700">
    <property type="term" value="F:DNA-binding transcription factor activity"/>
    <property type="evidence" value="ECO:0007669"/>
    <property type="project" value="TreeGrafter"/>
</dbReference>
<evidence type="ECO:0000256" key="4">
    <source>
        <dbReference type="SAM" id="MobiDB-lite"/>
    </source>
</evidence>
<dbReference type="OrthoDB" id="153872at2759"/>
<dbReference type="AlphaFoldDB" id="A0A6A1W4U5"/>
<dbReference type="Proteomes" id="UP000516437">
    <property type="component" value="Chromosome 3"/>
</dbReference>
<sequence length="452" mass="49056">MFSVAVLGGIEGGSDFAGMSKGSTMLQDVVQPPEQLSLDEISSPLSAQIFDFCDLDLFQDQTIQNSEGTSSSNCCYEENSSYATNISLPPDIDAKFDSYQDNNGLNTTSQPGPTTSHTTTTSNMTTNNSSNLSLIFDPQEEIDNDISVSIDFSPSLHFSAAPFIPIHHDQFGFSSMNHQVPLSEAVVEGLSQYPADPVASLMGASLPAGFKEDCLSSVPSYVPLNPSSPCSFLGPALGTYMPTGTMNAAALSVDSSGIFGGSILMGSDLQPQELDYQGDNSGIYCPDSMHRVFKPADLQALATESQQLVGSVGSSTPLASEISSLEDSTFKVGKLSVEQRKEKIHRYLKKRNERNFSKKIKLHLVPDSRTCLCMQYACRKTLADSRPRVRGRFAKNDDFGEAPRPVCSNLEEDDDDEVVVKEEEELVDSSDIFSHISGVNSFKSNYPIQSWI</sequence>
<dbReference type="Pfam" id="PF06203">
    <property type="entry name" value="CCT"/>
    <property type="match status" value="1"/>
</dbReference>
<feature type="domain" description="CCT" evidence="5">
    <location>
        <begin position="354"/>
        <end position="396"/>
    </location>
</feature>
<dbReference type="GO" id="GO:0009909">
    <property type="term" value="P:regulation of flower development"/>
    <property type="evidence" value="ECO:0007669"/>
    <property type="project" value="InterPro"/>
</dbReference>
<evidence type="ECO:0000313" key="7">
    <source>
        <dbReference type="Proteomes" id="UP000516437"/>
    </source>
</evidence>
<keyword evidence="2 3" id="KW-0539">Nucleus</keyword>
<feature type="compositionally biased region" description="Low complexity" evidence="4">
    <location>
        <begin position="107"/>
        <end position="130"/>
    </location>
</feature>
<dbReference type="GO" id="GO:0005634">
    <property type="term" value="C:nucleus"/>
    <property type="evidence" value="ECO:0007669"/>
    <property type="project" value="UniProtKB-SubCell"/>
</dbReference>
<comment type="subcellular location">
    <subcellularLocation>
        <location evidence="1 3">Nucleus</location>
    </subcellularLocation>
</comment>
<evidence type="ECO:0000256" key="1">
    <source>
        <dbReference type="ARBA" id="ARBA00004123"/>
    </source>
</evidence>
<dbReference type="InterPro" id="IPR010402">
    <property type="entry name" value="CCT_domain"/>
</dbReference>
<reference evidence="6 7" key="1">
    <citation type="journal article" date="2019" name="Plant Biotechnol. J.">
        <title>The red bayberry genome and genetic basis of sex determination.</title>
        <authorList>
            <person name="Jia H.M."/>
            <person name="Jia H.J."/>
            <person name="Cai Q.L."/>
            <person name="Wang Y."/>
            <person name="Zhao H.B."/>
            <person name="Yang W.F."/>
            <person name="Wang G.Y."/>
            <person name="Li Y.H."/>
            <person name="Zhan D.L."/>
            <person name="Shen Y.T."/>
            <person name="Niu Q.F."/>
            <person name="Chang L."/>
            <person name="Qiu J."/>
            <person name="Zhao L."/>
            <person name="Xie H.B."/>
            <person name="Fu W.Y."/>
            <person name="Jin J."/>
            <person name="Li X.W."/>
            <person name="Jiao Y."/>
            <person name="Zhou C.C."/>
            <person name="Tu T."/>
            <person name="Chai C.Y."/>
            <person name="Gao J.L."/>
            <person name="Fan L.J."/>
            <person name="van de Weg E."/>
            <person name="Wang J.Y."/>
            <person name="Gao Z.S."/>
        </authorList>
    </citation>
    <scope>NUCLEOTIDE SEQUENCE [LARGE SCALE GENOMIC DNA]</scope>
    <source>
        <tissue evidence="6">Leaves</tissue>
    </source>
</reference>
<comment type="caution">
    <text evidence="6">The sequence shown here is derived from an EMBL/GenBank/DDBJ whole genome shotgun (WGS) entry which is preliminary data.</text>
</comment>
<dbReference type="InterPro" id="IPR045281">
    <property type="entry name" value="CONSTANS-like"/>
</dbReference>
<evidence type="ECO:0000259" key="5">
    <source>
        <dbReference type="PROSITE" id="PS51017"/>
    </source>
</evidence>
<dbReference type="EMBL" id="RXIC02000021">
    <property type="protein sequence ID" value="KAB1219336.1"/>
    <property type="molecule type" value="Genomic_DNA"/>
</dbReference>
<name>A0A6A1W4U5_9ROSI</name>
<keyword evidence="7" id="KW-1185">Reference proteome</keyword>
<protein>
    <recommendedName>
        <fullName evidence="5">CCT domain-containing protein</fullName>
    </recommendedName>
</protein>
<evidence type="ECO:0000256" key="2">
    <source>
        <dbReference type="ARBA" id="ARBA00023242"/>
    </source>
</evidence>
<gene>
    <name evidence="6" type="ORF">CJ030_MR3G001181</name>
</gene>